<dbReference type="EMBL" id="JABCRE010000002">
    <property type="protein sequence ID" value="NMW31582.1"/>
    <property type="molecule type" value="Genomic_DNA"/>
</dbReference>
<dbReference type="AlphaFoldDB" id="A0A848QG49"/>
<name>A0A848QG49_9SPHN</name>
<evidence type="ECO:0000313" key="3">
    <source>
        <dbReference type="EMBL" id="NMW31582.1"/>
    </source>
</evidence>
<evidence type="ECO:0000313" key="4">
    <source>
        <dbReference type="Proteomes" id="UP000561181"/>
    </source>
</evidence>
<comment type="caution">
    <text evidence="3">The sequence shown here is derived from an EMBL/GenBank/DDBJ whole genome shotgun (WGS) entry which is preliminary data.</text>
</comment>
<feature type="transmembrane region" description="Helical" evidence="2">
    <location>
        <begin position="62"/>
        <end position="84"/>
    </location>
</feature>
<reference evidence="3 4" key="1">
    <citation type="submission" date="2020-04" db="EMBL/GenBank/DDBJ databases">
        <authorList>
            <person name="Liu A."/>
        </authorList>
    </citation>
    <scope>NUCLEOTIDE SEQUENCE [LARGE SCALE GENOMIC DNA]</scope>
    <source>
        <strain evidence="3 4">RZ02</strain>
    </source>
</reference>
<keyword evidence="2" id="KW-0472">Membrane</keyword>
<evidence type="ECO:0000256" key="2">
    <source>
        <dbReference type="SAM" id="Phobius"/>
    </source>
</evidence>
<protein>
    <submittedName>
        <fullName evidence="3">Uncharacterized protein</fullName>
    </submittedName>
</protein>
<sequence length="205" mass="22006">MIHFVEGGTLLRANRGDELLVRENPDVSVLGRVFAAIGGTAFIAGGLFFWQMPVESTGIGTDLARIALCSGLGLIGAVIGWSALYPRKSVTQLEVDPDKREVRLGSVKPEADFKVKHRMTFAEIERFYAGSQTSTDVRNVGGSTVLYVEGSSGPRNGATLVGSVHELEELVREINDMLARPLTSEPASNQHGGIHRSGGFGRRGL</sequence>
<gene>
    <name evidence="3" type="ORF">HKD42_05875</name>
</gene>
<evidence type="ECO:0000256" key="1">
    <source>
        <dbReference type="SAM" id="MobiDB-lite"/>
    </source>
</evidence>
<keyword evidence="2" id="KW-0812">Transmembrane</keyword>
<feature type="transmembrane region" description="Helical" evidence="2">
    <location>
        <begin position="29"/>
        <end position="50"/>
    </location>
</feature>
<organism evidence="3 4">
    <name type="scientific">Pontixanthobacter rizhaonensis</name>
    <dbReference type="NCBI Taxonomy" id="2730337"/>
    <lineage>
        <taxon>Bacteria</taxon>
        <taxon>Pseudomonadati</taxon>
        <taxon>Pseudomonadota</taxon>
        <taxon>Alphaproteobacteria</taxon>
        <taxon>Sphingomonadales</taxon>
        <taxon>Erythrobacteraceae</taxon>
        <taxon>Pontixanthobacter</taxon>
    </lineage>
</organism>
<dbReference type="Proteomes" id="UP000561181">
    <property type="component" value="Unassembled WGS sequence"/>
</dbReference>
<keyword evidence="4" id="KW-1185">Reference proteome</keyword>
<feature type="region of interest" description="Disordered" evidence="1">
    <location>
        <begin position="183"/>
        <end position="205"/>
    </location>
</feature>
<keyword evidence="2" id="KW-1133">Transmembrane helix</keyword>
<dbReference type="RefSeq" id="WP_170011153.1">
    <property type="nucleotide sequence ID" value="NZ_JABCRE010000002.1"/>
</dbReference>
<feature type="compositionally biased region" description="Gly residues" evidence="1">
    <location>
        <begin position="195"/>
        <end position="205"/>
    </location>
</feature>
<accession>A0A848QG49</accession>
<proteinExistence type="predicted"/>